<dbReference type="Gene3D" id="3.40.50.2300">
    <property type="match status" value="1"/>
</dbReference>
<dbReference type="OrthoDB" id="9789181at2"/>
<dbReference type="SMART" id="SM00448">
    <property type="entry name" value="REC"/>
    <property type="match status" value="1"/>
</dbReference>
<organism evidence="4 5">
    <name type="scientific">Flavilitoribacter nigricans (strain ATCC 23147 / DSM 23189 / NBRC 102662 / NCIMB 1420 / SS-2)</name>
    <name type="common">Lewinella nigricans</name>
    <dbReference type="NCBI Taxonomy" id="1122177"/>
    <lineage>
        <taxon>Bacteria</taxon>
        <taxon>Pseudomonadati</taxon>
        <taxon>Bacteroidota</taxon>
        <taxon>Saprospiria</taxon>
        <taxon>Saprospirales</taxon>
        <taxon>Lewinellaceae</taxon>
        <taxon>Flavilitoribacter</taxon>
    </lineage>
</organism>
<dbReference type="InterPro" id="IPR011006">
    <property type="entry name" value="CheY-like_superfamily"/>
</dbReference>
<protein>
    <submittedName>
        <fullName evidence="4">Response regulator</fullName>
    </submittedName>
</protein>
<dbReference type="GO" id="GO:0000160">
    <property type="term" value="P:phosphorelay signal transduction system"/>
    <property type="evidence" value="ECO:0007669"/>
    <property type="project" value="InterPro"/>
</dbReference>
<dbReference type="PANTHER" id="PTHR44591:SF3">
    <property type="entry name" value="RESPONSE REGULATORY DOMAIN-CONTAINING PROTEIN"/>
    <property type="match status" value="1"/>
</dbReference>
<proteinExistence type="predicted"/>
<evidence type="ECO:0000313" key="5">
    <source>
        <dbReference type="Proteomes" id="UP000223913"/>
    </source>
</evidence>
<name>A0A2D0MXY3_FLAN2</name>
<dbReference type="PANTHER" id="PTHR44591">
    <property type="entry name" value="STRESS RESPONSE REGULATOR PROTEIN 1"/>
    <property type="match status" value="1"/>
</dbReference>
<dbReference type="InterPro" id="IPR001789">
    <property type="entry name" value="Sig_transdc_resp-reg_receiver"/>
</dbReference>
<dbReference type="PROSITE" id="PS50110">
    <property type="entry name" value="RESPONSE_REGULATORY"/>
    <property type="match status" value="1"/>
</dbReference>
<dbReference type="SUPFAM" id="SSF52172">
    <property type="entry name" value="CheY-like"/>
    <property type="match status" value="1"/>
</dbReference>
<dbReference type="AlphaFoldDB" id="A0A2D0MXY3"/>
<reference evidence="4 5" key="1">
    <citation type="submission" date="2017-10" db="EMBL/GenBank/DDBJ databases">
        <title>The draft genome sequence of Lewinella nigricans NBRC 102662.</title>
        <authorList>
            <person name="Wang K."/>
        </authorList>
    </citation>
    <scope>NUCLEOTIDE SEQUENCE [LARGE SCALE GENOMIC DNA]</scope>
    <source>
        <strain evidence="4 5">NBRC 102662</strain>
    </source>
</reference>
<dbReference type="Proteomes" id="UP000223913">
    <property type="component" value="Unassembled WGS sequence"/>
</dbReference>
<feature type="domain" description="Response regulatory" evidence="3">
    <location>
        <begin position="5"/>
        <end position="123"/>
    </location>
</feature>
<evidence type="ECO:0000313" key="4">
    <source>
        <dbReference type="EMBL" id="PHN00986.1"/>
    </source>
</evidence>
<dbReference type="EMBL" id="PDUD01000066">
    <property type="protein sequence ID" value="PHN00986.1"/>
    <property type="molecule type" value="Genomic_DNA"/>
</dbReference>
<accession>A0A2D0MXY3</accession>
<sequence length="125" mass="14365">MEKKHILIVDDDPDILNVMTNTLQLNQSYHVIGFSNGKEVLNYIDQHPLEIPDLFVLDIWLPDIDGDEIAQLLRKNEDTRNRFIILISAVIDAKTVAEEVGADDYLSKPFLIEELEHKVDQLIRA</sequence>
<evidence type="ECO:0000256" key="2">
    <source>
        <dbReference type="PROSITE-ProRule" id="PRU00169"/>
    </source>
</evidence>
<dbReference type="InterPro" id="IPR050595">
    <property type="entry name" value="Bact_response_regulator"/>
</dbReference>
<feature type="modified residue" description="4-aspartylphosphate" evidence="2">
    <location>
        <position position="58"/>
    </location>
</feature>
<evidence type="ECO:0000259" key="3">
    <source>
        <dbReference type="PROSITE" id="PS50110"/>
    </source>
</evidence>
<keyword evidence="1 2" id="KW-0597">Phosphoprotein</keyword>
<evidence type="ECO:0000256" key="1">
    <source>
        <dbReference type="ARBA" id="ARBA00022553"/>
    </source>
</evidence>
<keyword evidence="5" id="KW-1185">Reference proteome</keyword>
<dbReference type="Pfam" id="PF00072">
    <property type="entry name" value="Response_reg"/>
    <property type="match status" value="1"/>
</dbReference>
<comment type="caution">
    <text evidence="4">The sequence shown here is derived from an EMBL/GenBank/DDBJ whole genome shotgun (WGS) entry which is preliminary data.</text>
</comment>
<gene>
    <name evidence="4" type="ORF">CRP01_39295</name>
</gene>
<dbReference type="RefSeq" id="WP_099155584.1">
    <property type="nucleotide sequence ID" value="NZ_PDUD01000066.1"/>
</dbReference>